<comment type="caution">
    <text evidence="2">The sequence shown here is derived from an EMBL/GenBank/DDBJ whole genome shotgun (WGS) entry which is preliminary data.</text>
</comment>
<reference evidence="2 3" key="1">
    <citation type="submission" date="2022-04" db="EMBL/GenBank/DDBJ databases">
        <title>Genome draft of Actinomadura sp. ATCC 31491.</title>
        <authorList>
            <person name="Shi X."/>
            <person name="Du Y."/>
        </authorList>
    </citation>
    <scope>NUCLEOTIDE SEQUENCE [LARGE SCALE GENOMIC DNA]</scope>
    <source>
        <strain evidence="2 3">ATCC 31491</strain>
    </source>
</reference>
<dbReference type="PANTHER" id="PTHR33495">
    <property type="entry name" value="ANTI-SIGMA FACTOR ANTAGONIST TM_1081-RELATED-RELATED"/>
    <property type="match status" value="1"/>
</dbReference>
<name>A0ABT0FTX6_9ACTN</name>
<evidence type="ECO:0000313" key="3">
    <source>
        <dbReference type="Proteomes" id="UP001317259"/>
    </source>
</evidence>
<evidence type="ECO:0000313" key="2">
    <source>
        <dbReference type="EMBL" id="MCK2215784.1"/>
    </source>
</evidence>
<dbReference type="Proteomes" id="UP001317259">
    <property type="component" value="Unassembled WGS sequence"/>
</dbReference>
<dbReference type="RefSeq" id="WP_242380977.1">
    <property type="nucleotide sequence ID" value="NZ_JAKRKC020000001.1"/>
</dbReference>
<dbReference type="Pfam" id="PF13466">
    <property type="entry name" value="STAS_2"/>
    <property type="match status" value="1"/>
</dbReference>
<dbReference type="EMBL" id="JAKRKC020000001">
    <property type="protein sequence ID" value="MCK2215784.1"/>
    <property type="molecule type" value="Genomic_DNA"/>
</dbReference>
<organism evidence="2 3">
    <name type="scientific">Actinomadura luzonensis</name>
    <dbReference type="NCBI Taxonomy" id="2805427"/>
    <lineage>
        <taxon>Bacteria</taxon>
        <taxon>Bacillati</taxon>
        <taxon>Actinomycetota</taxon>
        <taxon>Actinomycetes</taxon>
        <taxon>Streptosporangiales</taxon>
        <taxon>Thermomonosporaceae</taxon>
        <taxon>Actinomadura</taxon>
    </lineage>
</organism>
<gene>
    <name evidence="2" type="ORF">MF672_018585</name>
</gene>
<evidence type="ECO:0000259" key="1">
    <source>
        <dbReference type="PROSITE" id="PS50801"/>
    </source>
</evidence>
<dbReference type="InterPro" id="IPR003658">
    <property type="entry name" value="Anti-sigma_ant"/>
</dbReference>
<feature type="domain" description="STAS" evidence="1">
    <location>
        <begin position="4"/>
        <end position="114"/>
    </location>
</feature>
<sequence length="119" mass="12938">MTALEIEAARRTGYWLLTLRGELDRQTQPELAAALRALLDGPGRPHIVCDVGGLAFCDSSGLRSLLVAHQRAQERGGGLRLVEVRASLASLLEITRLAEELPAYDDLDHATSGLTHRPE</sequence>
<keyword evidence="3" id="KW-1185">Reference proteome</keyword>
<dbReference type="PANTHER" id="PTHR33495:SF2">
    <property type="entry name" value="ANTI-SIGMA FACTOR ANTAGONIST TM_1081-RELATED"/>
    <property type="match status" value="1"/>
</dbReference>
<dbReference type="InterPro" id="IPR002645">
    <property type="entry name" value="STAS_dom"/>
</dbReference>
<dbReference type="InterPro" id="IPR058548">
    <property type="entry name" value="MlaB-like_STAS"/>
</dbReference>
<dbReference type="NCBIfam" id="TIGR00377">
    <property type="entry name" value="ant_ant_sig"/>
    <property type="match status" value="1"/>
</dbReference>
<dbReference type="PROSITE" id="PS50801">
    <property type="entry name" value="STAS"/>
    <property type="match status" value="1"/>
</dbReference>
<proteinExistence type="predicted"/>
<dbReference type="CDD" id="cd07043">
    <property type="entry name" value="STAS_anti-anti-sigma_factors"/>
    <property type="match status" value="1"/>
</dbReference>
<protein>
    <submittedName>
        <fullName evidence="2">STAS domain-containing protein</fullName>
    </submittedName>
</protein>
<accession>A0ABT0FTX6</accession>